<evidence type="ECO:0000313" key="1">
    <source>
        <dbReference type="EMBL" id="CAG8432112.1"/>
    </source>
</evidence>
<proteinExistence type="predicted"/>
<name>A0A9W4K520_9EURO</name>
<evidence type="ECO:0000313" key="2">
    <source>
        <dbReference type="Proteomes" id="UP001152649"/>
    </source>
</evidence>
<keyword evidence="2" id="KW-1185">Reference proteome</keyword>
<sequence>MTVSVSMSVYNALANSAPSNNLSLIPPSHHLPSYQNFKTSKQVSITILIPGIKITLHKSRMQSMFYQDGDLIPEPEYDPRQVSNWVNISLKASDHEFDDETIMRNVVMQIHNGAGTISVLPEHHNRALCVSIKAPGDYISDKAAILAAAELQADFYRQEIRTGRVRINRELLFRREG</sequence>
<dbReference type="Proteomes" id="UP001152649">
    <property type="component" value="Unassembled WGS sequence"/>
</dbReference>
<accession>A0A9W4K520</accession>
<dbReference type="EMBL" id="CAJVPG010000477">
    <property type="protein sequence ID" value="CAG8432112.1"/>
    <property type="molecule type" value="Genomic_DNA"/>
</dbReference>
<comment type="caution">
    <text evidence="1">The sequence shown here is derived from an EMBL/GenBank/DDBJ whole genome shotgun (WGS) entry which is preliminary data.</text>
</comment>
<organism evidence="1 2">
    <name type="scientific">Penicillium salamii</name>
    <dbReference type="NCBI Taxonomy" id="1612424"/>
    <lineage>
        <taxon>Eukaryota</taxon>
        <taxon>Fungi</taxon>
        <taxon>Dikarya</taxon>
        <taxon>Ascomycota</taxon>
        <taxon>Pezizomycotina</taxon>
        <taxon>Eurotiomycetes</taxon>
        <taxon>Eurotiomycetidae</taxon>
        <taxon>Eurotiales</taxon>
        <taxon>Aspergillaceae</taxon>
        <taxon>Penicillium</taxon>
    </lineage>
</organism>
<dbReference type="AlphaFoldDB" id="A0A9W4K520"/>
<gene>
    <name evidence="1" type="ORF">PSALAMII_LOCUS11848</name>
</gene>
<reference evidence="1" key="1">
    <citation type="submission" date="2021-07" db="EMBL/GenBank/DDBJ databases">
        <authorList>
            <person name="Branca A.L. A."/>
        </authorList>
    </citation>
    <scope>NUCLEOTIDE SEQUENCE</scope>
</reference>
<protein>
    <submittedName>
        <fullName evidence="1">Uncharacterized protein</fullName>
    </submittedName>
</protein>